<dbReference type="AlphaFoldDB" id="B6VNM0"/>
<reference evidence="3" key="1">
    <citation type="journal article" date="2008" name="Proc. Natl. Acad. Sci. U.S.A.">
        <title>Rapid virulence annotation (RVA): identification of virulence factors using a bacterial genome library and multiple invertebrate hosts.</title>
        <authorList>
            <person name="Waterfield N.R."/>
            <person name="Sanchez-Contreras M."/>
            <person name="Eleftherianos I."/>
            <person name="Dowling A."/>
            <person name="Wilkinson P."/>
            <person name="Parkhill J."/>
            <person name="Thomson N."/>
            <person name="Reynolds S.E."/>
            <person name="Bode H.B."/>
            <person name="Dorus S."/>
            <person name="Ffrench-Constant R.H."/>
        </authorList>
    </citation>
    <scope>NUCLEOTIDE SEQUENCE</scope>
    <source>
        <strain evidence="3">ATCC 43949</strain>
    </source>
</reference>
<name>B6VNM0_PHOAA</name>
<dbReference type="EMBL" id="FM162591">
    <property type="protein sequence ID" value="CAQ85416.1"/>
    <property type="molecule type" value="Genomic_DNA"/>
</dbReference>
<dbReference type="KEGG" id="pay:PAU_03328"/>
<reference evidence="3" key="3">
    <citation type="submission" date="2008-09" db="EMBL/GenBank/DDBJ databases">
        <authorList>
            <person name="Thomson N.R."/>
        </authorList>
    </citation>
    <scope>NUCLEOTIDE SEQUENCE</scope>
    <source>
        <strain evidence="3">ATCC 43949</strain>
    </source>
</reference>
<reference evidence="2 4" key="4">
    <citation type="journal article" date="2009" name="BMC Genomics">
        <title>Comparative genomics of the emerging human pathogen Photorhabdus asymbiotica with the insect pathogen Photorhabdus luminescens.</title>
        <authorList>
            <person name="Wilkinson P."/>
            <person name="Waterfield N.R."/>
            <person name="Crossman L."/>
            <person name="Corton C."/>
            <person name="Sanchez-Contreras M."/>
            <person name="Vlisidou I."/>
            <person name="Barron A."/>
            <person name="Bignell A."/>
            <person name="Clark L."/>
            <person name="Ormond D."/>
            <person name="Mayho M."/>
            <person name="Bason N."/>
            <person name="Smith F."/>
            <person name="Simmonds M."/>
            <person name="Churcher C."/>
            <person name="Harris D."/>
            <person name="Thompson N.R."/>
            <person name="Quail M."/>
            <person name="Parkhill J."/>
            <person name="ffrench-Constant R.H."/>
        </authorList>
    </citation>
    <scope>NUCLEOTIDE SEQUENCE [LARGE SCALE GENOMIC DNA]</scope>
    <source>
        <strain evidence="4">ATCC 43949 / 3105-77</strain>
        <strain evidence="2">ATCC43949</strain>
    </source>
</reference>
<accession>C7BIP2</accession>
<evidence type="ECO:0000259" key="1">
    <source>
        <dbReference type="Pfam" id="PF20720"/>
    </source>
</evidence>
<protein>
    <recommendedName>
        <fullName evidence="1">Novel STAND NTPase 3 domain-containing protein</fullName>
    </recommendedName>
</protein>
<feature type="domain" description="Novel STAND NTPase 3" evidence="1">
    <location>
        <begin position="37"/>
        <end position="81"/>
    </location>
</feature>
<evidence type="ECO:0000313" key="2">
    <source>
        <dbReference type="EMBL" id="CAQ85416.1"/>
    </source>
</evidence>
<accession>B6VNM0</accession>
<dbReference type="STRING" id="291112.PAU_03328"/>
<dbReference type="Pfam" id="PF20720">
    <property type="entry name" value="nSTAND3"/>
    <property type="match status" value="1"/>
</dbReference>
<dbReference type="EMBL" id="FM211060">
    <property type="protein sequence ID" value="CAR67750.1"/>
    <property type="molecule type" value="Genomic_DNA"/>
</dbReference>
<gene>
    <name evidence="2" type="ordered locus">PAU_03328</name>
    <name evidence="3" type="ORF">PA-RVA20-21-0144</name>
</gene>
<dbReference type="Proteomes" id="UP000002747">
    <property type="component" value="Chromosome"/>
</dbReference>
<dbReference type="InterPro" id="IPR049050">
    <property type="entry name" value="nSTAND3"/>
</dbReference>
<evidence type="ECO:0000313" key="4">
    <source>
        <dbReference type="Proteomes" id="UP000002747"/>
    </source>
</evidence>
<evidence type="ECO:0000313" key="3">
    <source>
        <dbReference type="EMBL" id="CAR67750.1"/>
    </source>
</evidence>
<sequence length="81" mass="9423">MISIVVIRSSNNFPAKYVQNHVKIKMLTFCPQMLDTTYIYNRAQQNLKQGAFPLLSESQAIIDIHDLSESKKQQILYKHLK</sequence>
<organism evidence="3">
    <name type="scientific">Photorhabdus asymbiotica subsp. asymbiotica (strain ATCC 43949 / 3105-77)</name>
    <name type="common">Xenorhabdus luminescens (strain 2)</name>
    <dbReference type="NCBI Taxonomy" id="553480"/>
    <lineage>
        <taxon>Bacteria</taxon>
        <taxon>Pseudomonadati</taxon>
        <taxon>Pseudomonadota</taxon>
        <taxon>Gammaproteobacteria</taxon>
        <taxon>Enterobacterales</taxon>
        <taxon>Morganellaceae</taxon>
        <taxon>Photorhabdus</taxon>
    </lineage>
</organism>
<reference evidence="2" key="2">
    <citation type="submission" date="2008-05" db="EMBL/GenBank/DDBJ databases">
        <authorList>
            <person name="Crossman L.C."/>
        </authorList>
    </citation>
    <scope>NUCLEOTIDE SEQUENCE</scope>
    <source>
        <strain evidence="2">ATCC43949</strain>
    </source>
</reference>
<proteinExistence type="predicted"/>